<dbReference type="SMART" id="SM00954">
    <property type="entry name" value="RelA_SpoT"/>
    <property type="match status" value="1"/>
</dbReference>
<dbReference type="PANTHER" id="PTHR47837">
    <property type="entry name" value="GTP PYROPHOSPHOKINASE YJBM"/>
    <property type="match status" value="1"/>
</dbReference>
<dbReference type="OrthoDB" id="9789634at2"/>
<dbReference type="InterPro" id="IPR052366">
    <property type="entry name" value="GTP_Pyrophosphokinase"/>
</dbReference>
<feature type="domain" description="RelA/SpoT" evidence="1">
    <location>
        <begin position="67"/>
        <end position="197"/>
    </location>
</feature>
<dbReference type="EMBL" id="QFKX01000005">
    <property type="protein sequence ID" value="PWH05424.1"/>
    <property type="molecule type" value="Genomic_DNA"/>
</dbReference>
<comment type="caution">
    <text evidence="2">The sequence shown here is derived from an EMBL/GenBank/DDBJ whole genome shotgun (WGS) entry which is preliminary data.</text>
</comment>
<dbReference type="Proteomes" id="UP000245590">
    <property type="component" value="Unassembled WGS sequence"/>
</dbReference>
<dbReference type="Gene3D" id="3.30.460.10">
    <property type="entry name" value="Beta Polymerase, domain 2"/>
    <property type="match status" value="1"/>
</dbReference>
<dbReference type="Pfam" id="PF04607">
    <property type="entry name" value="RelA_SpoT"/>
    <property type="match status" value="1"/>
</dbReference>
<evidence type="ECO:0000259" key="1">
    <source>
        <dbReference type="SMART" id="SM00954"/>
    </source>
</evidence>
<evidence type="ECO:0000313" key="3">
    <source>
        <dbReference type="Proteomes" id="UP000245590"/>
    </source>
</evidence>
<proteinExistence type="predicted"/>
<gene>
    <name evidence="2" type="ORF">DEO23_12640</name>
</gene>
<sequence>MSRIVKAGREGAKTVDMNTAEEVEQIYRRRRRVWVDALHQVNSWLERQCAAALDDAQDKHRLEVHEGRIKDERRATAKLLRKFDDDVGDPSSNDLETLIHDLAATKVLCKSTRDQELITQRLADEAARSGSGIRLAERPKHYAREPKPSGYRANHLIFEWDVAGERPAIVEVQIKTRLQDARGELTHENSYKPGSAIQKTPFHDEVALTMANLLAEVDRLADCVADDMEGAIDQANDQASTAPEELARVDLAVTDVVVVNTGPRYALAEDKNGERGLIRAVDVRDLVGESGMIDVDDYVRAEDRLRVAVVNDGEKRFYKPEALAPHSAASDE</sequence>
<accession>A0A2U2RHU6</accession>
<dbReference type="GO" id="GO:0015969">
    <property type="term" value="P:guanosine tetraphosphate metabolic process"/>
    <property type="evidence" value="ECO:0007669"/>
    <property type="project" value="InterPro"/>
</dbReference>
<dbReference type="AlphaFoldDB" id="A0A2U2RHU6"/>
<name>A0A2U2RHU6_9MICO</name>
<keyword evidence="3" id="KW-1185">Reference proteome</keyword>
<dbReference type="CDD" id="cd05399">
    <property type="entry name" value="NT_Rel-Spo_like"/>
    <property type="match status" value="1"/>
</dbReference>
<dbReference type="PANTHER" id="PTHR47837:SF1">
    <property type="entry name" value="GTP PYROPHOSPHOKINASE YJBM"/>
    <property type="match status" value="1"/>
</dbReference>
<organism evidence="2 3">
    <name type="scientific">Brachybacterium endophyticum</name>
    <dbReference type="NCBI Taxonomy" id="2182385"/>
    <lineage>
        <taxon>Bacteria</taxon>
        <taxon>Bacillati</taxon>
        <taxon>Actinomycetota</taxon>
        <taxon>Actinomycetes</taxon>
        <taxon>Micrococcales</taxon>
        <taxon>Dermabacteraceae</taxon>
        <taxon>Brachybacterium</taxon>
    </lineage>
</organism>
<reference evidence="2 3" key="1">
    <citation type="submission" date="2018-05" db="EMBL/GenBank/DDBJ databases">
        <title>Brachybacterium sp. M1HQ-2T, whole genome shotgun sequence.</title>
        <authorList>
            <person name="Tuo L."/>
        </authorList>
    </citation>
    <scope>NUCLEOTIDE SEQUENCE [LARGE SCALE GENOMIC DNA]</scope>
    <source>
        <strain evidence="2 3">M1HQ-2</strain>
    </source>
</reference>
<evidence type="ECO:0000313" key="2">
    <source>
        <dbReference type="EMBL" id="PWH05424.1"/>
    </source>
</evidence>
<protein>
    <recommendedName>
        <fullName evidence="1">RelA/SpoT domain-containing protein</fullName>
    </recommendedName>
</protein>
<dbReference type="SUPFAM" id="SSF81301">
    <property type="entry name" value="Nucleotidyltransferase"/>
    <property type="match status" value="1"/>
</dbReference>
<dbReference type="InterPro" id="IPR007685">
    <property type="entry name" value="RelA_SpoT"/>
</dbReference>
<dbReference type="InterPro" id="IPR043519">
    <property type="entry name" value="NT_sf"/>
</dbReference>